<dbReference type="InterPro" id="IPR011711">
    <property type="entry name" value="GntR_C"/>
</dbReference>
<dbReference type="Gene3D" id="1.20.120.530">
    <property type="entry name" value="GntR ligand-binding domain-like"/>
    <property type="match status" value="1"/>
</dbReference>
<dbReference type="CDD" id="cd07377">
    <property type="entry name" value="WHTH_GntR"/>
    <property type="match status" value="1"/>
</dbReference>
<comment type="caution">
    <text evidence="5">The sequence shown here is derived from an EMBL/GenBank/DDBJ whole genome shotgun (WGS) entry which is preliminary data.</text>
</comment>
<accession>A0ABV9GK07</accession>
<gene>
    <name evidence="5" type="ORF">ACFO4N_01820</name>
</gene>
<feature type="domain" description="HTH gntR-type" evidence="4">
    <location>
        <begin position="7"/>
        <end position="74"/>
    </location>
</feature>
<evidence type="ECO:0000259" key="4">
    <source>
        <dbReference type="PROSITE" id="PS50949"/>
    </source>
</evidence>
<proteinExistence type="predicted"/>
<dbReference type="PROSITE" id="PS50949">
    <property type="entry name" value="HTH_GNTR"/>
    <property type="match status" value="1"/>
</dbReference>
<dbReference type="InterPro" id="IPR036388">
    <property type="entry name" value="WH-like_DNA-bd_sf"/>
</dbReference>
<dbReference type="InterPro" id="IPR000524">
    <property type="entry name" value="Tscrpt_reg_HTH_GntR"/>
</dbReference>
<sequence>MKNQKSINKQQYAYQTIRERIINGTYVPGYRLILDQLAKEFSTSPIPIREAIRQLESEGLIHYKPYSGAIVTPINENEYIETLSALAVIEGYATALAAEHFPDAEIRRLTDINAQMQEALDAYDFALFGKLNRQFHGVTYDYCPNHYLVENIKQTWQRLDTIRTVGSSFIPSRSQASIEEHSEIIRLLQYGKPFDTIERYVRMHKMNTVKAFTEQRRD</sequence>
<dbReference type="Gene3D" id="1.10.10.10">
    <property type="entry name" value="Winged helix-like DNA-binding domain superfamily/Winged helix DNA-binding domain"/>
    <property type="match status" value="1"/>
</dbReference>
<dbReference type="InterPro" id="IPR036390">
    <property type="entry name" value="WH_DNA-bd_sf"/>
</dbReference>
<dbReference type="Pfam" id="PF00392">
    <property type="entry name" value="GntR"/>
    <property type="match status" value="1"/>
</dbReference>
<dbReference type="RefSeq" id="WP_376844505.1">
    <property type="nucleotide sequence ID" value="NZ_JBHSFW010000001.1"/>
</dbReference>
<keyword evidence="6" id="KW-1185">Reference proteome</keyword>
<dbReference type="InterPro" id="IPR008920">
    <property type="entry name" value="TF_FadR/GntR_C"/>
</dbReference>
<reference evidence="6" key="1">
    <citation type="journal article" date="2019" name="Int. J. Syst. Evol. Microbiol.">
        <title>The Global Catalogue of Microorganisms (GCM) 10K type strain sequencing project: providing services to taxonomists for standard genome sequencing and annotation.</title>
        <authorList>
            <consortium name="The Broad Institute Genomics Platform"/>
            <consortium name="The Broad Institute Genome Sequencing Center for Infectious Disease"/>
            <person name="Wu L."/>
            <person name="Ma J."/>
        </authorList>
    </citation>
    <scope>NUCLEOTIDE SEQUENCE [LARGE SCALE GENOMIC DNA]</scope>
    <source>
        <strain evidence="6">CGMCC 1.16306</strain>
    </source>
</reference>
<dbReference type="SUPFAM" id="SSF46785">
    <property type="entry name" value="Winged helix' DNA-binding domain"/>
    <property type="match status" value="1"/>
</dbReference>
<dbReference type="Pfam" id="PF07729">
    <property type="entry name" value="FCD"/>
    <property type="match status" value="1"/>
</dbReference>
<evidence type="ECO:0000313" key="5">
    <source>
        <dbReference type="EMBL" id="MFC4617463.1"/>
    </source>
</evidence>
<dbReference type="SUPFAM" id="SSF48008">
    <property type="entry name" value="GntR ligand-binding domain-like"/>
    <property type="match status" value="1"/>
</dbReference>
<evidence type="ECO:0000256" key="3">
    <source>
        <dbReference type="ARBA" id="ARBA00023163"/>
    </source>
</evidence>
<keyword evidence="3" id="KW-0804">Transcription</keyword>
<dbReference type="PANTHER" id="PTHR43537:SF5">
    <property type="entry name" value="UXU OPERON TRANSCRIPTIONAL REGULATOR"/>
    <property type="match status" value="1"/>
</dbReference>
<keyword evidence="2" id="KW-0238">DNA-binding</keyword>
<dbReference type="SMART" id="SM00895">
    <property type="entry name" value="FCD"/>
    <property type="match status" value="1"/>
</dbReference>
<dbReference type="PANTHER" id="PTHR43537">
    <property type="entry name" value="TRANSCRIPTIONAL REGULATOR, GNTR FAMILY"/>
    <property type="match status" value="1"/>
</dbReference>
<protein>
    <submittedName>
        <fullName evidence="5">GntR family transcriptional regulator</fullName>
    </submittedName>
</protein>
<dbReference type="EMBL" id="JBHSFW010000001">
    <property type="protein sequence ID" value="MFC4617463.1"/>
    <property type="molecule type" value="Genomic_DNA"/>
</dbReference>
<evidence type="ECO:0000313" key="6">
    <source>
        <dbReference type="Proteomes" id="UP001596022"/>
    </source>
</evidence>
<organism evidence="5 6">
    <name type="scientific">Camelliibacillus cellulosilyticus</name>
    <dbReference type="NCBI Taxonomy" id="2174486"/>
    <lineage>
        <taxon>Bacteria</taxon>
        <taxon>Bacillati</taxon>
        <taxon>Bacillota</taxon>
        <taxon>Bacilli</taxon>
        <taxon>Bacillales</taxon>
        <taxon>Sporolactobacillaceae</taxon>
        <taxon>Camelliibacillus</taxon>
    </lineage>
</organism>
<dbReference type="SMART" id="SM00345">
    <property type="entry name" value="HTH_GNTR"/>
    <property type="match status" value="1"/>
</dbReference>
<name>A0ABV9GK07_9BACL</name>
<keyword evidence="1" id="KW-0805">Transcription regulation</keyword>
<evidence type="ECO:0000256" key="1">
    <source>
        <dbReference type="ARBA" id="ARBA00023015"/>
    </source>
</evidence>
<evidence type="ECO:0000256" key="2">
    <source>
        <dbReference type="ARBA" id="ARBA00023125"/>
    </source>
</evidence>
<dbReference type="Proteomes" id="UP001596022">
    <property type="component" value="Unassembled WGS sequence"/>
</dbReference>